<proteinExistence type="predicted"/>
<dbReference type="InterPro" id="IPR036676">
    <property type="entry name" value="PurM-like_C_sf"/>
</dbReference>
<dbReference type="AlphaFoldDB" id="A0A9W6P578"/>
<gene>
    <name evidence="1" type="ORF">Nans01_16380</name>
</gene>
<dbReference type="EMBL" id="BSQG01000002">
    <property type="protein sequence ID" value="GLU47287.1"/>
    <property type="molecule type" value="Genomic_DNA"/>
</dbReference>
<name>A0A9W6P578_9ACTN</name>
<sequence length="61" mass="6433">MDFELVFTVGAHDVSAVRALFADNGSEFFEIGLATKGPGVVFRGPDGAEKPLPGASWRHAS</sequence>
<evidence type="ECO:0000313" key="2">
    <source>
        <dbReference type="Proteomes" id="UP001165092"/>
    </source>
</evidence>
<protein>
    <submittedName>
        <fullName evidence="1">Uncharacterized protein</fullName>
    </submittedName>
</protein>
<reference evidence="1" key="1">
    <citation type="submission" date="2023-02" db="EMBL/GenBank/DDBJ databases">
        <title>Nocardiopsis ansamitocini NBRC 112285.</title>
        <authorList>
            <person name="Ichikawa N."/>
            <person name="Sato H."/>
            <person name="Tonouchi N."/>
        </authorList>
    </citation>
    <scope>NUCLEOTIDE SEQUENCE</scope>
    <source>
        <strain evidence="1">NBRC 112285</strain>
    </source>
</reference>
<accession>A0A9W6P578</accession>
<comment type="caution">
    <text evidence="1">The sequence shown here is derived from an EMBL/GenBank/DDBJ whole genome shotgun (WGS) entry which is preliminary data.</text>
</comment>
<dbReference type="Gene3D" id="3.90.650.10">
    <property type="entry name" value="PurM-like C-terminal domain"/>
    <property type="match status" value="1"/>
</dbReference>
<evidence type="ECO:0000313" key="1">
    <source>
        <dbReference type="EMBL" id="GLU47287.1"/>
    </source>
</evidence>
<dbReference type="Proteomes" id="UP001165092">
    <property type="component" value="Unassembled WGS sequence"/>
</dbReference>
<dbReference type="SUPFAM" id="SSF56042">
    <property type="entry name" value="PurM C-terminal domain-like"/>
    <property type="match status" value="1"/>
</dbReference>
<organism evidence="1 2">
    <name type="scientific">Nocardiopsis ansamitocini</name>
    <dbReference type="NCBI Taxonomy" id="1670832"/>
    <lineage>
        <taxon>Bacteria</taxon>
        <taxon>Bacillati</taxon>
        <taxon>Actinomycetota</taxon>
        <taxon>Actinomycetes</taxon>
        <taxon>Streptosporangiales</taxon>
        <taxon>Nocardiopsidaceae</taxon>
        <taxon>Nocardiopsis</taxon>
    </lineage>
</organism>
<keyword evidence="2" id="KW-1185">Reference proteome</keyword>